<comment type="cofactor">
    <cofactor evidence="1 8">
        <name>heme</name>
        <dbReference type="ChEBI" id="CHEBI:30413"/>
    </cofactor>
</comment>
<reference evidence="10 11" key="1">
    <citation type="submission" date="2014-02" db="EMBL/GenBank/DDBJ databases">
        <title>The genome sequence of Colletotrichum salicis CBS 607.94.</title>
        <authorList>
            <person name="Baroncelli R."/>
            <person name="Thon M.R."/>
        </authorList>
    </citation>
    <scope>NUCLEOTIDE SEQUENCE [LARGE SCALE GENOMIC DNA]</scope>
    <source>
        <strain evidence="10 11">CBS 607.94</strain>
    </source>
</reference>
<dbReference type="STRING" id="1209931.A0A135RSR0"/>
<feature type="binding site" description="axial binding residue" evidence="8">
    <location>
        <position position="263"/>
    </location>
    <ligand>
        <name>heme</name>
        <dbReference type="ChEBI" id="CHEBI:30413"/>
    </ligand>
    <ligandPart>
        <name>Fe</name>
        <dbReference type="ChEBI" id="CHEBI:18248"/>
    </ligandPart>
</feature>
<dbReference type="CDD" id="cd11041">
    <property type="entry name" value="CYP503A1-like"/>
    <property type="match status" value="1"/>
</dbReference>
<dbReference type="EMBL" id="JFFI01002702">
    <property type="protein sequence ID" value="KXH26760.1"/>
    <property type="molecule type" value="Genomic_DNA"/>
</dbReference>
<dbReference type="PANTHER" id="PTHR46206:SF2">
    <property type="entry name" value="CYTOCHROME P450 MONOOXYGENASE AUSG-RELATED"/>
    <property type="match status" value="1"/>
</dbReference>
<organism evidence="10 11">
    <name type="scientific">Colletotrichum salicis</name>
    <dbReference type="NCBI Taxonomy" id="1209931"/>
    <lineage>
        <taxon>Eukaryota</taxon>
        <taxon>Fungi</taxon>
        <taxon>Dikarya</taxon>
        <taxon>Ascomycota</taxon>
        <taxon>Pezizomycotina</taxon>
        <taxon>Sordariomycetes</taxon>
        <taxon>Hypocreomycetidae</taxon>
        <taxon>Glomerellales</taxon>
        <taxon>Glomerellaceae</taxon>
        <taxon>Colletotrichum</taxon>
        <taxon>Colletotrichum acutatum species complex</taxon>
    </lineage>
</organism>
<evidence type="ECO:0000256" key="6">
    <source>
        <dbReference type="ARBA" id="ARBA00023004"/>
    </source>
</evidence>
<evidence type="ECO:0000256" key="3">
    <source>
        <dbReference type="ARBA" id="ARBA00022617"/>
    </source>
</evidence>
<dbReference type="AlphaFoldDB" id="A0A135RSR0"/>
<dbReference type="Proteomes" id="UP000070121">
    <property type="component" value="Unassembled WGS sequence"/>
</dbReference>
<name>A0A135RSR0_9PEZI</name>
<dbReference type="GO" id="GO:0005506">
    <property type="term" value="F:iron ion binding"/>
    <property type="evidence" value="ECO:0007669"/>
    <property type="project" value="InterPro"/>
</dbReference>
<keyword evidence="5" id="KW-0560">Oxidoreductase</keyword>
<keyword evidence="11" id="KW-1185">Reference proteome</keyword>
<dbReference type="GO" id="GO:0004497">
    <property type="term" value="F:monooxygenase activity"/>
    <property type="evidence" value="ECO:0007669"/>
    <property type="project" value="UniProtKB-KW"/>
</dbReference>
<evidence type="ECO:0000256" key="5">
    <source>
        <dbReference type="ARBA" id="ARBA00023002"/>
    </source>
</evidence>
<keyword evidence="6 8" id="KW-0408">Iron</keyword>
<dbReference type="GO" id="GO:0016705">
    <property type="term" value="F:oxidoreductase activity, acting on paired donors, with incorporation or reduction of molecular oxygen"/>
    <property type="evidence" value="ECO:0007669"/>
    <property type="project" value="InterPro"/>
</dbReference>
<comment type="similarity">
    <text evidence="2">Belongs to the cytochrome P450 family.</text>
</comment>
<comment type="caution">
    <text evidence="10">The sequence shown here is derived from an EMBL/GenBank/DDBJ whole genome shotgun (WGS) entry which is preliminary data.</text>
</comment>
<evidence type="ECO:0008006" key="12">
    <source>
        <dbReference type="Google" id="ProtNLM"/>
    </source>
</evidence>
<dbReference type="PANTHER" id="PTHR46206">
    <property type="entry name" value="CYTOCHROME P450"/>
    <property type="match status" value="1"/>
</dbReference>
<evidence type="ECO:0000256" key="8">
    <source>
        <dbReference type="PIRSR" id="PIRSR602401-1"/>
    </source>
</evidence>
<dbReference type="GO" id="GO:0020037">
    <property type="term" value="F:heme binding"/>
    <property type="evidence" value="ECO:0007669"/>
    <property type="project" value="InterPro"/>
</dbReference>
<evidence type="ECO:0000256" key="2">
    <source>
        <dbReference type="ARBA" id="ARBA00010617"/>
    </source>
</evidence>
<dbReference type="InterPro" id="IPR001128">
    <property type="entry name" value="Cyt_P450"/>
</dbReference>
<dbReference type="Pfam" id="PF00067">
    <property type="entry name" value="p450"/>
    <property type="match status" value="1"/>
</dbReference>
<accession>A0A135RSR0</accession>
<keyword evidence="7" id="KW-0503">Monooxygenase</keyword>
<proteinExistence type="inferred from homology"/>
<protein>
    <recommendedName>
        <fullName evidence="12">Cytochrome P450</fullName>
    </recommendedName>
</protein>
<dbReference type="InterPro" id="IPR036396">
    <property type="entry name" value="Cyt_P450_sf"/>
</dbReference>
<evidence type="ECO:0000256" key="9">
    <source>
        <dbReference type="SAM" id="MobiDB-lite"/>
    </source>
</evidence>
<keyword evidence="4 8" id="KW-0479">Metal-binding</keyword>
<feature type="region of interest" description="Disordered" evidence="9">
    <location>
        <begin position="84"/>
        <end position="103"/>
    </location>
</feature>
<evidence type="ECO:0000313" key="10">
    <source>
        <dbReference type="EMBL" id="KXH26760.1"/>
    </source>
</evidence>
<dbReference type="PRINTS" id="PR00463">
    <property type="entry name" value="EP450I"/>
</dbReference>
<dbReference type="Gene3D" id="1.10.630.10">
    <property type="entry name" value="Cytochrome P450"/>
    <property type="match status" value="1"/>
</dbReference>
<dbReference type="SUPFAM" id="SSF48264">
    <property type="entry name" value="Cytochrome P450"/>
    <property type="match status" value="1"/>
</dbReference>
<evidence type="ECO:0000313" key="11">
    <source>
        <dbReference type="Proteomes" id="UP000070121"/>
    </source>
</evidence>
<dbReference type="OrthoDB" id="1844152at2759"/>
<gene>
    <name evidence="10" type="ORF">CSAL01_00306</name>
</gene>
<sequence>MLRMLGILTARVMIDSDASHNETWVTLITEYLHAGVTHAHALKVWHPMLRLLVHRFVPGYAEVQRQLNLGRSIVVDGIRKVEEREKNGVPEPQPTSVLHHMSRRAPGTSSVVIDMYLKEQLNLAFGGIHTTSAVLTQTLFELSAHPNYVPELRKEIIDTLVNFDGVFSISALWDMQKLDSFIRETHRLSSPNLTTLQKRATQDVTLSDGTFIPSGTKLEFPTFAIHRDGKFFDNAAEFDGFRFLKFARKDMLGWGLCKTAWACPGRFLADIEIKLVVAFILMNYDTKNPDGQGRHSHVHFENQVFHDPVNPVLMKRIRREDIDENGHLRE</sequence>
<dbReference type="InterPro" id="IPR002401">
    <property type="entry name" value="Cyt_P450_E_grp-I"/>
</dbReference>
<evidence type="ECO:0000256" key="1">
    <source>
        <dbReference type="ARBA" id="ARBA00001971"/>
    </source>
</evidence>
<evidence type="ECO:0000256" key="7">
    <source>
        <dbReference type="ARBA" id="ARBA00023033"/>
    </source>
</evidence>
<keyword evidence="3 8" id="KW-0349">Heme</keyword>
<evidence type="ECO:0000256" key="4">
    <source>
        <dbReference type="ARBA" id="ARBA00022723"/>
    </source>
</evidence>